<evidence type="ECO:0000313" key="3">
    <source>
        <dbReference type="Proteomes" id="UP000055611"/>
    </source>
</evidence>
<protein>
    <submittedName>
        <fullName evidence="2">Uncharacterized protein</fullName>
    </submittedName>
</protein>
<organism evidence="2 3">
    <name type="scientific">Pseudodesulfovibrio indicus</name>
    <dbReference type="NCBI Taxonomy" id="1716143"/>
    <lineage>
        <taxon>Bacteria</taxon>
        <taxon>Pseudomonadati</taxon>
        <taxon>Thermodesulfobacteriota</taxon>
        <taxon>Desulfovibrionia</taxon>
        <taxon>Desulfovibrionales</taxon>
        <taxon>Desulfovibrionaceae</taxon>
    </lineage>
</organism>
<keyword evidence="3" id="KW-1185">Reference proteome</keyword>
<dbReference type="Proteomes" id="UP000055611">
    <property type="component" value="Chromosome"/>
</dbReference>
<feature type="compositionally biased region" description="Basic and acidic residues" evidence="1">
    <location>
        <begin position="147"/>
        <end position="160"/>
    </location>
</feature>
<name>A0ABM5YSQ1_9BACT</name>
<feature type="region of interest" description="Disordered" evidence="1">
    <location>
        <begin position="144"/>
        <end position="166"/>
    </location>
</feature>
<sequence length="362" mass="37603">MSTPPRQTSALSRPSVEDGVMVKRWMRSQAVSICCLESWLTWVSARCGSRSRGAAAGQDGRRQQVAQLGVGRAVFGQKILQRRPGQVVDDHGLAFAPVVGRLEHSRAGDAPVGEEQGIGEARAARLHGGGQGVARHLGAHGLAVAGKDQRHEPGPRRDELQPVLPGQLKAEVRSTGLGPGRAAQGQDQLVPGQLAPGGPHVERAFARHAADGPPQEQLRARAGGPLLQCARHAPGPFQGEELAVVALLIGDPVLAQEPDHVPGGEPRQGGLHEMRIGADVVGRPGVQVGEIAPPAAGDADLARGLGPVIDHGHPQPTARGGHGAPQAGCPGSQDDDVVSVHGPVLRQDFADRKGRGIVTQPC</sequence>
<evidence type="ECO:0000313" key="2">
    <source>
        <dbReference type="EMBL" id="AMK10392.1"/>
    </source>
</evidence>
<gene>
    <name evidence="2" type="ORF">AWY79_04305</name>
</gene>
<dbReference type="EMBL" id="CP014206">
    <property type="protein sequence ID" value="AMK10392.1"/>
    <property type="molecule type" value="Genomic_DNA"/>
</dbReference>
<reference evidence="2 3" key="1">
    <citation type="journal article" date="2016" name="Front. Microbiol.">
        <title>Genome Sequence of the Piezophilic, Mesophilic Sulfate-Reducing Bacterium Desulfovibrio indicus J2T.</title>
        <authorList>
            <person name="Cao J."/>
            <person name="Maignien L."/>
            <person name="Shao Z."/>
            <person name="Alain K."/>
            <person name="Jebbar M."/>
        </authorList>
    </citation>
    <scope>NUCLEOTIDE SEQUENCE [LARGE SCALE GENOMIC DNA]</scope>
    <source>
        <strain evidence="2 3">J2</strain>
    </source>
</reference>
<evidence type="ECO:0000256" key="1">
    <source>
        <dbReference type="SAM" id="MobiDB-lite"/>
    </source>
</evidence>
<accession>A0ABM5YSQ1</accession>
<proteinExistence type="predicted"/>
<feature type="region of interest" description="Disordered" evidence="1">
    <location>
        <begin position="303"/>
        <end position="337"/>
    </location>
</feature>